<comment type="caution">
    <text evidence="1">The sequence shown here is derived from an EMBL/GenBank/DDBJ whole genome shotgun (WGS) entry which is preliminary data.</text>
</comment>
<dbReference type="Gene3D" id="3.30.530.20">
    <property type="match status" value="1"/>
</dbReference>
<evidence type="ECO:0000313" key="1">
    <source>
        <dbReference type="EMBL" id="TCP42849.1"/>
    </source>
</evidence>
<name>A0A4R2Q355_9RHOB</name>
<keyword evidence="2" id="KW-1185">Reference proteome</keyword>
<gene>
    <name evidence="1" type="ORF">EV662_10238</name>
</gene>
<protein>
    <submittedName>
        <fullName evidence="1">Polyketide cyclase/dehydrase/lipid transport protein</fullName>
    </submittedName>
</protein>
<dbReference type="InterPro" id="IPR023393">
    <property type="entry name" value="START-like_dom_sf"/>
</dbReference>
<dbReference type="AlphaFoldDB" id="A0A4R2Q355"/>
<sequence length="169" mass="18297">MNIPVIDRAAPVCARAQEVIFASRERVWDVLTDFRRWPAWNPAFRRVVLHGALAEGACVTWTTSHGMTFQTQVASLDRYNCIAWLGSTAAMRAAYMLTLASDPGRTCASLEASVESGLARLMPQFTQRALHASLARGLAALRREAQRCAQNPAMRPIAAKIGGSGAGSP</sequence>
<dbReference type="EMBL" id="SLXP01000002">
    <property type="protein sequence ID" value="TCP42849.1"/>
    <property type="molecule type" value="Genomic_DNA"/>
</dbReference>
<accession>A0A4R2Q355</accession>
<dbReference type="InterPro" id="IPR019587">
    <property type="entry name" value="Polyketide_cyclase/dehydratase"/>
</dbReference>
<dbReference type="Proteomes" id="UP000294835">
    <property type="component" value="Unassembled WGS sequence"/>
</dbReference>
<reference evidence="1 2" key="1">
    <citation type="submission" date="2019-03" db="EMBL/GenBank/DDBJ databases">
        <title>Genomic Encyclopedia of Type Strains, Phase IV (KMG-IV): sequencing the most valuable type-strain genomes for metagenomic binning, comparative biology and taxonomic classification.</title>
        <authorList>
            <person name="Goeker M."/>
        </authorList>
    </citation>
    <scope>NUCLEOTIDE SEQUENCE [LARGE SCALE GENOMIC DNA]</scope>
    <source>
        <strain evidence="1 2">DSM 18063</strain>
    </source>
</reference>
<dbReference type="RefSeq" id="WP_165915502.1">
    <property type="nucleotide sequence ID" value="NZ_SLXP01000002.1"/>
</dbReference>
<evidence type="ECO:0000313" key="2">
    <source>
        <dbReference type="Proteomes" id="UP000294835"/>
    </source>
</evidence>
<dbReference type="SUPFAM" id="SSF55961">
    <property type="entry name" value="Bet v1-like"/>
    <property type="match status" value="1"/>
</dbReference>
<organism evidence="1 2">
    <name type="scientific">Rhodovulum marinum</name>
    <dbReference type="NCBI Taxonomy" id="320662"/>
    <lineage>
        <taxon>Bacteria</taxon>
        <taxon>Pseudomonadati</taxon>
        <taxon>Pseudomonadota</taxon>
        <taxon>Alphaproteobacteria</taxon>
        <taxon>Rhodobacterales</taxon>
        <taxon>Paracoccaceae</taxon>
        <taxon>Rhodovulum</taxon>
    </lineage>
</organism>
<proteinExistence type="predicted"/>
<dbReference type="Pfam" id="PF10604">
    <property type="entry name" value="Polyketide_cyc2"/>
    <property type="match status" value="1"/>
</dbReference>